<dbReference type="OrthoDB" id="9800840at2"/>
<evidence type="ECO:0000256" key="4">
    <source>
        <dbReference type="ARBA" id="ARBA00022723"/>
    </source>
</evidence>
<evidence type="ECO:0000259" key="7">
    <source>
        <dbReference type="PROSITE" id="PS51918"/>
    </source>
</evidence>
<dbReference type="SUPFAM" id="SSF102114">
    <property type="entry name" value="Radical SAM enzymes"/>
    <property type="match status" value="1"/>
</dbReference>
<evidence type="ECO:0000313" key="8">
    <source>
        <dbReference type="EMBL" id="TCK62121.1"/>
    </source>
</evidence>
<keyword evidence="5" id="KW-0408">Iron</keyword>
<dbReference type="InterPro" id="IPR058240">
    <property type="entry name" value="rSAM_sf"/>
</dbReference>
<sequence length="314" mass="34758">MYDKSKGYRFLFGPVPSRRLGRSLGIDIVPSKVCSLNCVYCEVGKTTQCAITRQRFNNPNEVISEFSEHYPPFAQKLDIVTITGSGEPTLCSDLGLLISEIKKISSIPVGVLTNSTLFTDPQVRAELMEADVVVPSIDAATPEVFRKICIPHPSLDISAINEALVTFSNEYKGRLLIEILLCEGINDNFEELGKIADIISRCRYEKVQLNTVHRPPAFSSARSVGSAFLLEAALFLSQRGISVEPVSNYIKDFSGGSMTRAELERLITMRPCSVKDISMVFGVPSSEVEAILAQIPAERLEIRDMSGENFYFMK</sequence>
<evidence type="ECO:0000256" key="2">
    <source>
        <dbReference type="ARBA" id="ARBA00022485"/>
    </source>
</evidence>
<gene>
    <name evidence="8" type="ORF">C8D98_0631</name>
</gene>
<dbReference type="GO" id="GO:0046872">
    <property type="term" value="F:metal ion binding"/>
    <property type="evidence" value="ECO:0007669"/>
    <property type="project" value="UniProtKB-KW"/>
</dbReference>
<name>A0A4V2PSD9_9BACT</name>
<organism evidence="8 9">
    <name type="scientific">Seleniivibrio woodruffii</name>
    <dbReference type="NCBI Taxonomy" id="1078050"/>
    <lineage>
        <taxon>Bacteria</taxon>
        <taxon>Pseudomonadati</taxon>
        <taxon>Deferribacterota</taxon>
        <taxon>Deferribacteres</taxon>
        <taxon>Deferribacterales</taxon>
        <taxon>Geovibrionaceae</taxon>
        <taxon>Seleniivibrio</taxon>
    </lineage>
</organism>
<dbReference type="PANTHER" id="PTHR43787">
    <property type="entry name" value="FEMO COFACTOR BIOSYNTHESIS PROTEIN NIFB-RELATED"/>
    <property type="match status" value="1"/>
</dbReference>
<dbReference type="CDD" id="cd01335">
    <property type="entry name" value="Radical_SAM"/>
    <property type="match status" value="1"/>
</dbReference>
<dbReference type="InterPro" id="IPR040084">
    <property type="entry name" value="GTPase_Obg"/>
</dbReference>
<reference evidence="8 9" key="1">
    <citation type="submission" date="2019-03" db="EMBL/GenBank/DDBJ databases">
        <title>Genomic Encyclopedia of Type Strains, Phase IV (KMG-IV): sequencing the most valuable type-strain genomes for metagenomic binning, comparative biology and taxonomic classification.</title>
        <authorList>
            <person name="Goeker M."/>
        </authorList>
    </citation>
    <scope>NUCLEOTIDE SEQUENCE [LARGE SCALE GENOMIC DNA]</scope>
    <source>
        <strain evidence="8 9">DSM 24984</strain>
    </source>
</reference>
<keyword evidence="3" id="KW-0949">S-adenosyl-L-methionine</keyword>
<proteinExistence type="predicted"/>
<dbReference type="EMBL" id="SMGG01000003">
    <property type="protein sequence ID" value="TCK62121.1"/>
    <property type="molecule type" value="Genomic_DNA"/>
</dbReference>
<feature type="domain" description="Radical SAM core" evidence="7">
    <location>
        <begin position="20"/>
        <end position="252"/>
    </location>
</feature>
<keyword evidence="6" id="KW-0411">Iron-sulfur</keyword>
<keyword evidence="4" id="KW-0479">Metal-binding</keyword>
<comment type="caution">
    <text evidence="8">The sequence shown here is derived from an EMBL/GenBank/DDBJ whole genome shotgun (WGS) entry which is preliminary data.</text>
</comment>
<dbReference type="SFLD" id="SFLDG01083">
    <property type="entry name" value="Uncharacterised_Radical_SAM_Su"/>
    <property type="match status" value="1"/>
</dbReference>
<dbReference type="PANTHER" id="PTHR43787:SF11">
    <property type="entry name" value="UPF0026 PROTEIN SLR1464"/>
    <property type="match status" value="1"/>
</dbReference>
<evidence type="ECO:0000256" key="3">
    <source>
        <dbReference type="ARBA" id="ARBA00022691"/>
    </source>
</evidence>
<dbReference type="GO" id="GO:0051539">
    <property type="term" value="F:4 iron, 4 sulfur cluster binding"/>
    <property type="evidence" value="ECO:0007669"/>
    <property type="project" value="UniProtKB-KW"/>
</dbReference>
<dbReference type="InterPro" id="IPR007197">
    <property type="entry name" value="rSAM"/>
</dbReference>
<protein>
    <submittedName>
        <fullName evidence="8">Wyosine [tRNA(Phe)-imidazoG37] synthetase (Radical SAM superfamily)</fullName>
    </submittedName>
</protein>
<keyword evidence="2" id="KW-0004">4Fe-4S</keyword>
<comment type="cofactor">
    <cofactor evidence="1">
        <name>[4Fe-4S] cluster</name>
        <dbReference type="ChEBI" id="CHEBI:49883"/>
    </cofactor>
</comment>
<evidence type="ECO:0000256" key="5">
    <source>
        <dbReference type="ARBA" id="ARBA00023004"/>
    </source>
</evidence>
<accession>A0A4V2PSD9</accession>
<dbReference type="Pfam" id="PF04055">
    <property type="entry name" value="Radical_SAM"/>
    <property type="match status" value="1"/>
</dbReference>
<dbReference type="InterPro" id="IPR013785">
    <property type="entry name" value="Aldolase_TIM"/>
</dbReference>
<keyword evidence="9" id="KW-1185">Reference proteome</keyword>
<dbReference type="Gene3D" id="3.20.20.70">
    <property type="entry name" value="Aldolase class I"/>
    <property type="match status" value="1"/>
</dbReference>
<dbReference type="GO" id="GO:0003824">
    <property type="term" value="F:catalytic activity"/>
    <property type="evidence" value="ECO:0007669"/>
    <property type="project" value="InterPro"/>
</dbReference>
<dbReference type="SFLD" id="SFLDS00029">
    <property type="entry name" value="Radical_SAM"/>
    <property type="match status" value="1"/>
</dbReference>
<dbReference type="Proteomes" id="UP000294614">
    <property type="component" value="Unassembled WGS sequence"/>
</dbReference>
<dbReference type="AlphaFoldDB" id="A0A4V2PSD9"/>
<evidence type="ECO:0000313" key="9">
    <source>
        <dbReference type="Proteomes" id="UP000294614"/>
    </source>
</evidence>
<dbReference type="RefSeq" id="WP_132871937.1">
    <property type="nucleotide sequence ID" value="NZ_SMGG01000003.1"/>
</dbReference>
<evidence type="ECO:0000256" key="1">
    <source>
        <dbReference type="ARBA" id="ARBA00001966"/>
    </source>
</evidence>
<dbReference type="PROSITE" id="PS51918">
    <property type="entry name" value="RADICAL_SAM"/>
    <property type="match status" value="1"/>
</dbReference>
<evidence type="ECO:0000256" key="6">
    <source>
        <dbReference type="ARBA" id="ARBA00023014"/>
    </source>
</evidence>